<sequence>MQAEIMDVEAVPVLKFTLSHPTTYSSPNQLNMFRLQPGALLSLTLFVLALIAISEPCVIKYRMCRGNVNGYSEFLERFYNITSADECHVNCQTIFPQKVAYYQFFEGPKRQICACLKSCIVANYKIMGLEIGSINGRDPNNICP</sequence>
<feature type="transmembrane region" description="Helical" evidence="1">
    <location>
        <begin position="35"/>
        <end position="53"/>
    </location>
</feature>
<dbReference type="EMBL" id="VCGU01000010">
    <property type="protein sequence ID" value="TRY69115.1"/>
    <property type="molecule type" value="Genomic_DNA"/>
</dbReference>
<keyword evidence="1" id="KW-0472">Membrane</keyword>
<keyword evidence="1" id="KW-1133">Transmembrane helix</keyword>
<accession>A0A553NUK6</accession>
<evidence type="ECO:0000313" key="2">
    <source>
        <dbReference type="EMBL" id="TRY69115.1"/>
    </source>
</evidence>
<comment type="caution">
    <text evidence="2">The sequence shown here is derived from an EMBL/GenBank/DDBJ whole genome shotgun (WGS) entry which is preliminary data.</text>
</comment>
<name>A0A553NUK6_TIGCA</name>
<organism evidence="2 3">
    <name type="scientific">Tigriopus californicus</name>
    <name type="common">Marine copepod</name>
    <dbReference type="NCBI Taxonomy" id="6832"/>
    <lineage>
        <taxon>Eukaryota</taxon>
        <taxon>Metazoa</taxon>
        <taxon>Ecdysozoa</taxon>
        <taxon>Arthropoda</taxon>
        <taxon>Crustacea</taxon>
        <taxon>Multicrustacea</taxon>
        <taxon>Hexanauplia</taxon>
        <taxon>Copepoda</taxon>
        <taxon>Harpacticoida</taxon>
        <taxon>Harpacticidae</taxon>
        <taxon>Tigriopus</taxon>
    </lineage>
</organism>
<evidence type="ECO:0000256" key="1">
    <source>
        <dbReference type="SAM" id="Phobius"/>
    </source>
</evidence>
<dbReference type="AlphaFoldDB" id="A0A553NUK6"/>
<evidence type="ECO:0000313" key="3">
    <source>
        <dbReference type="Proteomes" id="UP000318571"/>
    </source>
</evidence>
<keyword evidence="1" id="KW-0812">Transmembrane</keyword>
<proteinExistence type="predicted"/>
<protein>
    <submittedName>
        <fullName evidence="2">Uncharacterized protein</fullName>
    </submittedName>
</protein>
<reference evidence="2 3" key="1">
    <citation type="journal article" date="2018" name="Nat. Ecol. Evol.">
        <title>Genomic signatures of mitonuclear coevolution across populations of Tigriopus californicus.</title>
        <authorList>
            <person name="Barreto F.S."/>
            <person name="Watson E.T."/>
            <person name="Lima T.G."/>
            <person name="Willett C.S."/>
            <person name="Edmands S."/>
            <person name="Li W."/>
            <person name="Burton R.S."/>
        </authorList>
    </citation>
    <scope>NUCLEOTIDE SEQUENCE [LARGE SCALE GENOMIC DNA]</scope>
    <source>
        <strain evidence="2 3">San Diego</strain>
    </source>
</reference>
<keyword evidence="3" id="KW-1185">Reference proteome</keyword>
<dbReference type="Proteomes" id="UP000318571">
    <property type="component" value="Chromosome 1"/>
</dbReference>
<gene>
    <name evidence="2" type="ORF">TCAL_04449</name>
</gene>